<evidence type="ECO:0000256" key="10">
    <source>
        <dbReference type="ARBA" id="ARBA00023264"/>
    </source>
</evidence>
<evidence type="ECO:0000256" key="11">
    <source>
        <dbReference type="NCBIfam" id="TIGR00560"/>
    </source>
</evidence>
<dbReference type="GO" id="GO:0008444">
    <property type="term" value="F:CDP-diacylglycerol-glycerol-3-phosphate 3-phosphatidyltransferase activity"/>
    <property type="evidence" value="ECO:0007669"/>
    <property type="project" value="UniProtKB-UniRule"/>
</dbReference>
<dbReference type="Pfam" id="PF01066">
    <property type="entry name" value="CDP-OH_P_transf"/>
    <property type="match status" value="1"/>
</dbReference>
<reference evidence="14 15" key="1">
    <citation type="submission" date="2019-11" db="EMBL/GenBank/DDBJ databases">
        <authorList>
            <person name="Li X.-J."/>
            <person name="Feng X.-M."/>
        </authorList>
    </citation>
    <scope>NUCLEOTIDE SEQUENCE [LARGE SCALE GENOMIC DNA]</scope>
    <source>
        <strain evidence="14 15">XMNu-373</strain>
    </source>
</reference>
<dbReference type="UniPathway" id="UPA00085"/>
<keyword evidence="10" id="KW-1208">Phospholipid metabolism</keyword>
<evidence type="ECO:0000313" key="14">
    <source>
        <dbReference type="EMBL" id="NDL59246.1"/>
    </source>
</evidence>
<dbReference type="PANTHER" id="PTHR14269:SF52">
    <property type="entry name" value="PHOSPHATIDYLGLYCEROPHOSPHATE SYNTHASE-RELATED"/>
    <property type="match status" value="1"/>
</dbReference>
<keyword evidence="15" id="KW-1185">Reference proteome</keyword>
<keyword evidence="6 13" id="KW-1133">Transmembrane helix</keyword>
<evidence type="ECO:0000313" key="15">
    <source>
        <dbReference type="Proteomes" id="UP000460435"/>
    </source>
</evidence>
<keyword evidence="9" id="KW-0594">Phospholipid biosynthesis</keyword>
<dbReference type="PANTHER" id="PTHR14269">
    <property type="entry name" value="CDP-DIACYLGLYCEROL--GLYCEROL-3-PHOSPHATE 3-PHOSPHATIDYLTRANSFERASE-RELATED"/>
    <property type="match status" value="1"/>
</dbReference>
<evidence type="ECO:0000256" key="3">
    <source>
        <dbReference type="ARBA" id="ARBA00022516"/>
    </source>
</evidence>
<keyword evidence="3" id="KW-0444">Lipid biosynthesis</keyword>
<evidence type="ECO:0000256" key="6">
    <source>
        <dbReference type="ARBA" id="ARBA00022989"/>
    </source>
</evidence>
<dbReference type="InterPro" id="IPR050324">
    <property type="entry name" value="CDP-alcohol_PTase-I"/>
</dbReference>
<evidence type="ECO:0000256" key="2">
    <source>
        <dbReference type="ARBA" id="ARBA00010441"/>
    </source>
</evidence>
<name>A0A7K3M7I2_9ACTN</name>
<keyword evidence="4 12" id="KW-0808">Transferase</keyword>
<sequence length="194" mass="20876">MPELHRPKPQPPSVWNLANAVTVVRFLLVPLFGWLLLRAGGADDASRIAAFVTFVLAMATDRADGELARRRGLITDFGKIADPIADKALTGMAFVGLSILGELPWWVTGLVLLREWGITAMRFVVIRYGVMPAGRGGKVKTALQAVALGLYVLPLAAAFEPLQMAAMALAVAVTLITGADYVLQAIRLRGKNRT</sequence>
<dbReference type="InterPro" id="IPR000462">
    <property type="entry name" value="CDP-OH_P_trans"/>
</dbReference>
<evidence type="ECO:0000256" key="1">
    <source>
        <dbReference type="ARBA" id="ARBA00004141"/>
    </source>
</evidence>
<evidence type="ECO:0000256" key="4">
    <source>
        <dbReference type="ARBA" id="ARBA00022679"/>
    </source>
</evidence>
<evidence type="ECO:0000256" key="9">
    <source>
        <dbReference type="ARBA" id="ARBA00023209"/>
    </source>
</evidence>
<protein>
    <recommendedName>
        <fullName evidence="11">CDP-diacylglycerol--glycerol-3-phosphate 3-phosphatidyltransferase</fullName>
        <ecNumber evidence="11">2.7.8.5</ecNumber>
    </recommendedName>
</protein>
<keyword evidence="8 13" id="KW-0472">Membrane</keyword>
<evidence type="ECO:0000256" key="7">
    <source>
        <dbReference type="ARBA" id="ARBA00023098"/>
    </source>
</evidence>
<dbReference type="Gene3D" id="1.20.120.1760">
    <property type="match status" value="1"/>
</dbReference>
<feature type="transmembrane region" description="Helical" evidence="13">
    <location>
        <begin position="88"/>
        <end position="107"/>
    </location>
</feature>
<evidence type="ECO:0000256" key="13">
    <source>
        <dbReference type="SAM" id="Phobius"/>
    </source>
</evidence>
<evidence type="ECO:0000256" key="12">
    <source>
        <dbReference type="RuleBase" id="RU003750"/>
    </source>
</evidence>
<dbReference type="EC" id="2.7.8.5" evidence="11"/>
<dbReference type="EMBL" id="WLZY01000007">
    <property type="protein sequence ID" value="NDL59246.1"/>
    <property type="molecule type" value="Genomic_DNA"/>
</dbReference>
<dbReference type="NCBIfam" id="TIGR00560">
    <property type="entry name" value="pgsA"/>
    <property type="match status" value="1"/>
</dbReference>
<dbReference type="InterPro" id="IPR004570">
    <property type="entry name" value="Phosphatidylglycerol_P_synth"/>
</dbReference>
<dbReference type="InterPro" id="IPR043130">
    <property type="entry name" value="CDP-OH_PTrfase_TM_dom"/>
</dbReference>
<comment type="similarity">
    <text evidence="2 12">Belongs to the CDP-alcohol phosphatidyltransferase class-I family.</text>
</comment>
<proteinExistence type="inferred from homology"/>
<evidence type="ECO:0000256" key="8">
    <source>
        <dbReference type="ARBA" id="ARBA00023136"/>
    </source>
</evidence>
<keyword evidence="5 13" id="KW-0812">Transmembrane</keyword>
<feature type="transmembrane region" description="Helical" evidence="13">
    <location>
        <begin position="142"/>
        <end position="159"/>
    </location>
</feature>
<organism evidence="14 15">
    <name type="scientific">Phytoactinopolyspora mesophila</name>
    <dbReference type="NCBI Taxonomy" id="2650750"/>
    <lineage>
        <taxon>Bacteria</taxon>
        <taxon>Bacillati</taxon>
        <taxon>Actinomycetota</taxon>
        <taxon>Actinomycetes</taxon>
        <taxon>Jiangellales</taxon>
        <taxon>Jiangellaceae</taxon>
        <taxon>Phytoactinopolyspora</taxon>
    </lineage>
</organism>
<gene>
    <name evidence="14" type="primary">pgsA</name>
    <name evidence="14" type="ORF">F7O44_19435</name>
</gene>
<feature type="transmembrane region" description="Helical" evidence="13">
    <location>
        <begin position="14"/>
        <end position="37"/>
    </location>
</feature>
<dbReference type="PIRSF" id="PIRSF000847">
    <property type="entry name" value="Phos_ph_gly_syn"/>
    <property type="match status" value="1"/>
</dbReference>
<dbReference type="Proteomes" id="UP000460435">
    <property type="component" value="Unassembled WGS sequence"/>
</dbReference>
<keyword evidence="7" id="KW-0443">Lipid metabolism</keyword>
<dbReference type="GO" id="GO:0046474">
    <property type="term" value="P:glycerophospholipid biosynthetic process"/>
    <property type="evidence" value="ECO:0007669"/>
    <property type="project" value="TreeGrafter"/>
</dbReference>
<dbReference type="GO" id="GO:0016020">
    <property type="term" value="C:membrane"/>
    <property type="evidence" value="ECO:0007669"/>
    <property type="project" value="UniProtKB-SubCell"/>
</dbReference>
<accession>A0A7K3M7I2</accession>
<feature type="transmembrane region" description="Helical" evidence="13">
    <location>
        <begin position="165"/>
        <end position="183"/>
    </location>
</feature>
<dbReference type="RefSeq" id="WP_162451956.1">
    <property type="nucleotide sequence ID" value="NZ_WLZY01000007.1"/>
</dbReference>
<comment type="subcellular location">
    <subcellularLocation>
        <location evidence="1">Membrane</location>
        <topology evidence="1">Multi-pass membrane protein</topology>
    </subcellularLocation>
</comment>
<dbReference type="AlphaFoldDB" id="A0A7K3M7I2"/>
<evidence type="ECO:0000256" key="5">
    <source>
        <dbReference type="ARBA" id="ARBA00022692"/>
    </source>
</evidence>
<dbReference type="PROSITE" id="PS00379">
    <property type="entry name" value="CDP_ALCOHOL_P_TRANSF"/>
    <property type="match status" value="1"/>
</dbReference>
<dbReference type="InterPro" id="IPR048254">
    <property type="entry name" value="CDP_ALCOHOL_P_TRANSF_CS"/>
</dbReference>
<comment type="caution">
    <text evidence="14">The sequence shown here is derived from an EMBL/GenBank/DDBJ whole genome shotgun (WGS) entry which is preliminary data.</text>
</comment>